<keyword evidence="12" id="KW-0546">Nucleotide metabolism</keyword>
<protein>
    <recommendedName>
        <fullName evidence="4">Nucleoside diphosphate kinase</fullName>
        <ecNumber evidence="3">2.7.4.6</ecNumber>
    </recommendedName>
</protein>
<evidence type="ECO:0000259" key="15">
    <source>
        <dbReference type="SMART" id="SM00562"/>
    </source>
</evidence>
<name>A0A934RDI5_9BACT</name>
<dbReference type="EMBL" id="JAENII010000003">
    <property type="protein sequence ID" value="MBK1826440.1"/>
    <property type="molecule type" value="Genomic_DNA"/>
</dbReference>
<feature type="domain" description="Nucleoside diphosphate kinase-like" evidence="15">
    <location>
        <begin position="3"/>
        <end position="143"/>
    </location>
</feature>
<feature type="active site" description="Pros-phosphohistidine intermediate" evidence="13">
    <location>
        <position position="121"/>
    </location>
</feature>
<dbReference type="PRINTS" id="PR01243">
    <property type="entry name" value="NUCDPKINASE"/>
</dbReference>
<dbReference type="EC" id="2.7.4.6" evidence="3"/>
<evidence type="ECO:0000313" key="16">
    <source>
        <dbReference type="EMBL" id="MBK1826440.1"/>
    </source>
</evidence>
<evidence type="ECO:0000256" key="10">
    <source>
        <dbReference type="ARBA" id="ARBA00022840"/>
    </source>
</evidence>
<keyword evidence="9 16" id="KW-0418">Kinase</keyword>
<evidence type="ECO:0000256" key="12">
    <source>
        <dbReference type="ARBA" id="ARBA00023080"/>
    </source>
</evidence>
<accession>A0A934RDI5</accession>
<dbReference type="CDD" id="cd04413">
    <property type="entry name" value="NDPk_I"/>
    <property type="match status" value="1"/>
</dbReference>
<evidence type="ECO:0000256" key="1">
    <source>
        <dbReference type="ARBA" id="ARBA00001946"/>
    </source>
</evidence>
<evidence type="ECO:0000256" key="8">
    <source>
        <dbReference type="ARBA" id="ARBA00022741"/>
    </source>
</evidence>
<feature type="binding site" evidence="13">
    <location>
        <position position="87"/>
    </location>
    <ligand>
        <name>ATP</name>
        <dbReference type="ChEBI" id="CHEBI:30616"/>
    </ligand>
</feature>
<dbReference type="Gene3D" id="3.30.70.141">
    <property type="entry name" value="Nucleoside diphosphate kinase-like domain"/>
    <property type="match status" value="1"/>
</dbReference>
<keyword evidence="7" id="KW-0479">Metal-binding</keyword>
<dbReference type="SMART" id="SM00562">
    <property type="entry name" value="NDK"/>
    <property type="match status" value="1"/>
</dbReference>
<dbReference type="GO" id="GO:0006183">
    <property type="term" value="P:GTP biosynthetic process"/>
    <property type="evidence" value="ECO:0007669"/>
    <property type="project" value="InterPro"/>
</dbReference>
<dbReference type="GO" id="GO:0005524">
    <property type="term" value="F:ATP binding"/>
    <property type="evidence" value="ECO:0007669"/>
    <property type="project" value="UniProtKB-KW"/>
</dbReference>
<sequence length="143" mass="15602">MALETTLILFKPDAVSKGIVGTVLSRYEKEGFKIRGLKMMALSDELLAEHYSHIADKPFFPEVRGFMQETPVVALALEGEDVISRVRDLLGPTDSKEAAPGTIRGDFGDKGGDAKMRNVCHASDGADTATVELKRFFNEGEIV</sequence>
<evidence type="ECO:0000256" key="2">
    <source>
        <dbReference type="ARBA" id="ARBA00008142"/>
    </source>
</evidence>
<keyword evidence="11" id="KW-0460">Magnesium</keyword>
<keyword evidence="8" id="KW-0547">Nucleotide-binding</keyword>
<dbReference type="Pfam" id="PF00334">
    <property type="entry name" value="NDK"/>
    <property type="match status" value="1"/>
</dbReference>
<evidence type="ECO:0000256" key="13">
    <source>
        <dbReference type="PROSITE-ProRule" id="PRU00706"/>
    </source>
</evidence>
<evidence type="ECO:0000256" key="4">
    <source>
        <dbReference type="ARBA" id="ARBA00017632"/>
    </source>
</evidence>
<dbReference type="InterPro" id="IPR001564">
    <property type="entry name" value="Nucleoside_diP_kinase"/>
</dbReference>
<dbReference type="GO" id="GO:0046872">
    <property type="term" value="F:metal ion binding"/>
    <property type="evidence" value="ECO:0007669"/>
    <property type="project" value="UniProtKB-KW"/>
</dbReference>
<evidence type="ECO:0000256" key="6">
    <source>
        <dbReference type="ARBA" id="ARBA00022679"/>
    </source>
</evidence>
<feature type="binding site" evidence="13">
    <location>
        <position position="11"/>
    </location>
    <ligand>
        <name>ATP</name>
        <dbReference type="ChEBI" id="CHEBI:30616"/>
    </ligand>
</feature>
<comment type="similarity">
    <text evidence="2 13 14">Belongs to the NDK family.</text>
</comment>
<dbReference type="Proteomes" id="UP000658278">
    <property type="component" value="Unassembled WGS sequence"/>
</dbReference>
<dbReference type="GO" id="GO:0006228">
    <property type="term" value="P:UTP biosynthetic process"/>
    <property type="evidence" value="ECO:0007669"/>
    <property type="project" value="InterPro"/>
</dbReference>
<evidence type="ECO:0000256" key="11">
    <source>
        <dbReference type="ARBA" id="ARBA00022842"/>
    </source>
</evidence>
<evidence type="ECO:0000256" key="5">
    <source>
        <dbReference type="ARBA" id="ARBA00022553"/>
    </source>
</evidence>
<evidence type="ECO:0000256" key="14">
    <source>
        <dbReference type="RuleBase" id="RU004011"/>
    </source>
</evidence>
<feature type="binding site" evidence="13">
    <location>
        <position position="59"/>
    </location>
    <ligand>
        <name>ATP</name>
        <dbReference type="ChEBI" id="CHEBI:30616"/>
    </ligand>
</feature>
<dbReference type="InterPro" id="IPR034907">
    <property type="entry name" value="NDK-like_dom"/>
</dbReference>
<organism evidence="16 17">
    <name type="scientific">Haloferula rosea</name>
    <dbReference type="NCBI Taxonomy" id="490093"/>
    <lineage>
        <taxon>Bacteria</taxon>
        <taxon>Pseudomonadati</taxon>
        <taxon>Verrucomicrobiota</taxon>
        <taxon>Verrucomicrobiia</taxon>
        <taxon>Verrucomicrobiales</taxon>
        <taxon>Verrucomicrobiaceae</taxon>
        <taxon>Haloferula</taxon>
    </lineage>
</organism>
<gene>
    <name evidence="16" type="primary">ndk</name>
    <name evidence="16" type="ORF">JIN81_05385</name>
</gene>
<evidence type="ECO:0000256" key="9">
    <source>
        <dbReference type="ARBA" id="ARBA00022777"/>
    </source>
</evidence>
<dbReference type="PROSITE" id="PS51374">
    <property type="entry name" value="NDPK_LIKE"/>
    <property type="match status" value="1"/>
</dbReference>
<keyword evidence="5" id="KW-0597">Phosphoprotein</keyword>
<feature type="binding site" evidence="13">
    <location>
        <position position="118"/>
    </location>
    <ligand>
        <name>ATP</name>
        <dbReference type="ChEBI" id="CHEBI:30616"/>
    </ligand>
</feature>
<evidence type="ECO:0000256" key="3">
    <source>
        <dbReference type="ARBA" id="ARBA00012966"/>
    </source>
</evidence>
<comment type="caution">
    <text evidence="16">The sequence shown here is derived from an EMBL/GenBank/DDBJ whole genome shotgun (WGS) entry which is preliminary data.</text>
</comment>
<reference evidence="16" key="1">
    <citation type="submission" date="2021-01" db="EMBL/GenBank/DDBJ databases">
        <title>Modified the classification status of verrucomicrobia.</title>
        <authorList>
            <person name="Feng X."/>
        </authorList>
    </citation>
    <scope>NUCLEOTIDE SEQUENCE</scope>
    <source>
        <strain evidence="16">KCTC 22201</strain>
    </source>
</reference>
<keyword evidence="10" id="KW-0067">ATP-binding</keyword>
<keyword evidence="17" id="KW-1185">Reference proteome</keyword>
<dbReference type="SUPFAM" id="SSF54919">
    <property type="entry name" value="Nucleoside diphosphate kinase, NDK"/>
    <property type="match status" value="1"/>
</dbReference>
<dbReference type="GO" id="GO:0006241">
    <property type="term" value="P:CTP biosynthetic process"/>
    <property type="evidence" value="ECO:0007669"/>
    <property type="project" value="InterPro"/>
</dbReference>
<comment type="cofactor">
    <cofactor evidence="1">
        <name>Mg(2+)</name>
        <dbReference type="ChEBI" id="CHEBI:18420"/>
    </cofactor>
</comment>
<dbReference type="GO" id="GO:0004550">
    <property type="term" value="F:nucleoside diphosphate kinase activity"/>
    <property type="evidence" value="ECO:0007669"/>
    <property type="project" value="UniProtKB-EC"/>
</dbReference>
<evidence type="ECO:0000256" key="7">
    <source>
        <dbReference type="ARBA" id="ARBA00022723"/>
    </source>
</evidence>
<keyword evidence="6 16" id="KW-0808">Transferase</keyword>
<dbReference type="FunFam" id="3.30.70.141:FF:000003">
    <property type="entry name" value="Nucleoside diphosphate kinase"/>
    <property type="match status" value="1"/>
</dbReference>
<dbReference type="RefSeq" id="WP_200277404.1">
    <property type="nucleotide sequence ID" value="NZ_JAENII010000003.1"/>
</dbReference>
<feature type="binding site" evidence="13">
    <location>
        <position position="93"/>
    </location>
    <ligand>
        <name>ATP</name>
        <dbReference type="ChEBI" id="CHEBI:30616"/>
    </ligand>
</feature>
<dbReference type="NCBIfam" id="NF001908">
    <property type="entry name" value="PRK00668.1"/>
    <property type="match status" value="1"/>
</dbReference>
<feature type="binding site" evidence="13">
    <location>
        <position position="104"/>
    </location>
    <ligand>
        <name>ATP</name>
        <dbReference type="ChEBI" id="CHEBI:30616"/>
    </ligand>
</feature>
<proteinExistence type="inferred from homology"/>
<dbReference type="InterPro" id="IPR036850">
    <property type="entry name" value="NDK-like_dom_sf"/>
</dbReference>
<evidence type="ECO:0000313" key="17">
    <source>
        <dbReference type="Proteomes" id="UP000658278"/>
    </source>
</evidence>
<dbReference type="AlphaFoldDB" id="A0A934RDI5"/>
<dbReference type="PANTHER" id="PTHR11349">
    <property type="entry name" value="NUCLEOSIDE DIPHOSPHATE KINASE"/>
    <property type="match status" value="1"/>
</dbReference>